<evidence type="ECO:0000256" key="1">
    <source>
        <dbReference type="SAM" id="Phobius"/>
    </source>
</evidence>
<keyword evidence="1" id="KW-0812">Transmembrane</keyword>
<dbReference type="AlphaFoldDB" id="A0A6G0TIN5"/>
<reference evidence="2 3" key="1">
    <citation type="submission" date="2019-08" db="EMBL/GenBank/DDBJ databases">
        <title>The genome of the soybean aphid Biotype 1, its phylome, world population structure and adaptation to the North American continent.</title>
        <authorList>
            <person name="Giordano R."/>
            <person name="Donthu R.K."/>
            <person name="Hernandez A.G."/>
            <person name="Wright C.L."/>
            <person name="Zimin A.V."/>
        </authorList>
    </citation>
    <scope>NUCLEOTIDE SEQUENCE [LARGE SCALE GENOMIC DNA]</scope>
    <source>
        <tissue evidence="2">Whole aphids</tissue>
    </source>
</reference>
<keyword evidence="1" id="KW-0472">Membrane</keyword>
<comment type="caution">
    <text evidence="2">The sequence shown here is derived from an EMBL/GenBank/DDBJ whole genome shotgun (WGS) entry which is preliminary data.</text>
</comment>
<keyword evidence="3" id="KW-1185">Reference proteome</keyword>
<evidence type="ECO:0000313" key="2">
    <source>
        <dbReference type="EMBL" id="KAE9533589.1"/>
    </source>
</evidence>
<sequence>MPAKIEFSVDKCKNSFHMTKLPNNLGRFPILLHELQVQKTEEKLEVVLFPLTLEIDHAEKSAIIGVVYSLTFYFSLVLILIPTLINYFYLLGLLESDAILHSYLNNGPSASSKHSVNNVFHFFFCGWLLIYIFSISSTIFNKYGWINHHNAKVEYNKANSQAKGEMRNPVAN</sequence>
<dbReference type="Proteomes" id="UP000475862">
    <property type="component" value="Unassembled WGS sequence"/>
</dbReference>
<protein>
    <submittedName>
        <fullName evidence="2">Uncharacterized protein</fullName>
    </submittedName>
</protein>
<name>A0A6G0TIN5_APHGL</name>
<feature type="transmembrane region" description="Helical" evidence="1">
    <location>
        <begin position="70"/>
        <end position="90"/>
    </location>
</feature>
<proteinExistence type="predicted"/>
<keyword evidence="1" id="KW-1133">Transmembrane helix</keyword>
<evidence type="ECO:0000313" key="3">
    <source>
        <dbReference type="Proteomes" id="UP000475862"/>
    </source>
</evidence>
<gene>
    <name evidence="2" type="ORF">AGLY_009227</name>
</gene>
<organism evidence="2 3">
    <name type="scientific">Aphis glycines</name>
    <name type="common">Soybean aphid</name>
    <dbReference type="NCBI Taxonomy" id="307491"/>
    <lineage>
        <taxon>Eukaryota</taxon>
        <taxon>Metazoa</taxon>
        <taxon>Ecdysozoa</taxon>
        <taxon>Arthropoda</taxon>
        <taxon>Hexapoda</taxon>
        <taxon>Insecta</taxon>
        <taxon>Pterygota</taxon>
        <taxon>Neoptera</taxon>
        <taxon>Paraneoptera</taxon>
        <taxon>Hemiptera</taxon>
        <taxon>Sternorrhyncha</taxon>
        <taxon>Aphidomorpha</taxon>
        <taxon>Aphidoidea</taxon>
        <taxon>Aphididae</taxon>
        <taxon>Aphidini</taxon>
        <taxon>Aphis</taxon>
        <taxon>Aphis</taxon>
    </lineage>
</organism>
<dbReference type="EMBL" id="VYZN01000034">
    <property type="protein sequence ID" value="KAE9533589.1"/>
    <property type="molecule type" value="Genomic_DNA"/>
</dbReference>
<accession>A0A6G0TIN5</accession>
<feature type="transmembrane region" description="Helical" evidence="1">
    <location>
        <begin position="119"/>
        <end position="140"/>
    </location>
</feature>